<reference evidence="1" key="1">
    <citation type="thesis" date="2020" institute="ProQuest LLC" country="789 East Eisenhower Parkway, Ann Arbor, MI, USA">
        <title>Comparative Genomics and Chromosome Evolution.</title>
        <authorList>
            <person name="Mudd A.B."/>
        </authorList>
    </citation>
    <scope>NUCLEOTIDE SEQUENCE</scope>
    <source>
        <strain evidence="1">1538</strain>
        <tissue evidence="1">Blood</tissue>
    </source>
</reference>
<dbReference type="AlphaFoldDB" id="A0AAV2ZG40"/>
<evidence type="ECO:0000313" key="1">
    <source>
        <dbReference type="EMBL" id="DBA15704.1"/>
    </source>
</evidence>
<dbReference type="EMBL" id="DYDO01000011">
    <property type="protein sequence ID" value="DBA15704.1"/>
    <property type="molecule type" value="Genomic_DNA"/>
</dbReference>
<evidence type="ECO:0000313" key="2">
    <source>
        <dbReference type="Proteomes" id="UP001181693"/>
    </source>
</evidence>
<keyword evidence="2" id="KW-1185">Reference proteome</keyword>
<proteinExistence type="predicted"/>
<protein>
    <submittedName>
        <fullName evidence="1">Uncharacterized protein</fullName>
    </submittedName>
</protein>
<sequence length="140" mass="15648">MPMVLKQGRTCVLLYRDPRPSPVYRGPQVSSAQGPIVSYVHHCPRGNMCSLVEPVLTYWQAVNITPGSFQSLHRPKALLTYPAKRRGRGFWFFKSGGCATPGPLSEIRSRKGSTILGRRRVLAPSAPTYSVLQDLWRNLP</sequence>
<dbReference type="Proteomes" id="UP001181693">
    <property type="component" value="Unassembled WGS sequence"/>
</dbReference>
<gene>
    <name evidence="1" type="ORF">GDO54_003176</name>
</gene>
<accession>A0AAV2ZG40</accession>
<organism evidence="1 2">
    <name type="scientific">Pyxicephalus adspersus</name>
    <name type="common">African bullfrog</name>
    <dbReference type="NCBI Taxonomy" id="30357"/>
    <lineage>
        <taxon>Eukaryota</taxon>
        <taxon>Metazoa</taxon>
        <taxon>Chordata</taxon>
        <taxon>Craniata</taxon>
        <taxon>Vertebrata</taxon>
        <taxon>Euteleostomi</taxon>
        <taxon>Amphibia</taxon>
        <taxon>Batrachia</taxon>
        <taxon>Anura</taxon>
        <taxon>Neobatrachia</taxon>
        <taxon>Ranoidea</taxon>
        <taxon>Pyxicephalidae</taxon>
        <taxon>Pyxicephalinae</taxon>
        <taxon>Pyxicephalus</taxon>
    </lineage>
</organism>
<comment type="caution">
    <text evidence="1">The sequence shown here is derived from an EMBL/GenBank/DDBJ whole genome shotgun (WGS) entry which is preliminary data.</text>
</comment>
<name>A0AAV2ZG40_PYXAD</name>